<evidence type="ECO:0000313" key="4">
    <source>
        <dbReference type="EMBL" id="WXG69575.1"/>
    </source>
</evidence>
<dbReference type="PROSITE" id="PS50977">
    <property type="entry name" value="HTH_TETR_2"/>
    <property type="match status" value="1"/>
</dbReference>
<dbReference type="RefSeq" id="WP_338890435.1">
    <property type="nucleotide sequence ID" value="NZ_CP147846.1"/>
</dbReference>
<dbReference type="Gene3D" id="1.10.357.10">
    <property type="entry name" value="Tetracycline Repressor, domain 2"/>
    <property type="match status" value="1"/>
</dbReference>
<evidence type="ECO:0000259" key="3">
    <source>
        <dbReference type="PROSITE" id="PS50977"/>
    </source>
</evidence>
<protein>
    <submittedName>
        <fullName evidence="4">TetR/AcrR family transcriptional regulator</fullName>
    </submittedName>
</protein>
<proteinExistence type="predicted"/>
<reference evidence="4 5" key="1">
    <citation type="submission" date="2024-03" db="EMBL/GenBank/DDBJ databases">
        <title>Natural products discovery in diverse microorganisms through a two-stage MS feature dereplication strategy.</title>
        <authorList>
            <person name="Zhang R."/>
        </authorList>
    </citation>
    <scope>NUCLEOTIDE SEQUENCE [LARGE SCALE GENOMIC DNA]</scope>
    <source>
        <strain evidence="4 5">18930</strain>
    </source>
</reference>
<dbReference type="Proteomes" id="UP001432000">
    <property type="component" value="Chromosome"/>
</dbReference>
<name>A0ABZ2PMU4_9NOCA</name>
<dbReference type="EMBL" id="CP147846">
    <property type="protein sequence ID" value="WXG69575.1"/>
    <property type="molecule type" value="Genomic_DNA"/>
</dbReference>
<dbReference type="Pfam" id="PF00440">
    <property type="entry name" value="TetR_N"/>
    <property type="match status" value="1"/>
</dbReference>
<accession>A0ABZ2PMU4</accession>
<evidence type="ECO:0000256" key="1">
    <source>
        <dbReference type="ARBA" id="ARBA00023125"/>
    </source>
</evidence>
<dbReference type="SUPFAM" id="SSF46689">
    <property type="entry name" value="Homeodomain-like"/>
    <property type="match status" value="1"/>
</dbReference>
<evidence type="ECO:0000313" key="5">
    <source>
        <dbReference type="Proteomes" id="UP001432000"/>
    </source>
</evidence>
<gene>
    <name evidence="4" type="ORF">WDS16_03190</name>
</gene>
<feature type="DNA-binding region" description="H-T-H motif" evidence="2">
    <location>
        <begin position="38"/>
        <end position="57"/>
    </location>
</feature>
<evidence type="ECO:0000256" key="2">
    <source>
        <dbReference type="PROSITE-ProRule" id="PRU00335"/>
    </source>
</evidence>
<sequence length="207" mass="22881">MARRRGWGGTPPESDEEAARRIVATAVELISSTDGEVTIADVANSLGVIRQTVYRYFPTAEGLFRAAAIASVGAFLDRLTDHVHGIEDPAEAVIEAVIYTLGDVPRTPQLAIMLSGAHSHAEGVASDEAIIFGMTMIRRFDVDWEYHGYDEQGLHGLVEHQLRIMQSFFISPGNPPRNEHDLRRYLQRWLGPVVAPRHTATHPIPHA</sequence>
<dbReference type="InterPro" id="IPR009057">
    <property type="entry name" value="Homeodomain-like_sf"/>
</dbReference>
<feature type="domain" description="HTH tetR-type" evidence="3">
    <location>
        <begin position="16"/>
        <end position="75"/>
    </location>
</feature>
<organism evidence="4 5">
    <name type="scientific">Rhodococcus sovatensis</name>
    <dbReference type="NCBI Taxonomy" id="1805840"/>
    <lineage>
        <taxon>Bacteria</taxon>
        <taxon>Bacillati</taxon>
        <taxon>Actinomycetota</taxon>
        <taxon>Actinomycetes</taxon>
        <taxon>Mycobacteriales</taxon>
        <taxon>Nocardiaceae</taxon>
        <taxon>Rhodococcus</taxon>
    </lineage>
</organism>
<dbReference type="InterPro" id="IPR001647">
    <property type="entry name" value="HTH_TetR"/>
</dbReference>
<keyword evidence="1 2" id="KW-0238">DNA-binding</keyword>
<keyword evidence="5" id="KW-1185">Reference proteome</keyword>